<keyword evidence="3" id="KW-1185">Reference proteome</keyword>
<gene>
    <name evidence="2" type="ORF">E3N88_00025</name>
</gene>
<dbReference type="Proteomes" id="UP000326396">
    <property type="component" value="Linkage Group LG1"/>
</dbReference>
<proteinExistence type="predicted"/>
<sequence length="80" mass="9164">MLVCSETSDSKDSWASVVSERQEEEFFNNARIKVCSYSNLRKKGPKTRPREAKEDGDQEQFESEEIGSRKGSREQSLDVC</sequence>
<evidence type="ECO:0000313" key="3">
    <source>
        <dbReference type="Proteomes" id="UP000326396"/>
    </source>
</evidence>
<name>A0A5N6PWX4_9ASTR</name>
<dbReference type="EMBL" id="SZYD01000001">
    <property type="protein sequence ID" value="KAD7476889.1"/>
    <property type="molecule type" value="Genomic_DNA"/>
</dbReference>
<reference evidence="2 3" key="1">
    <citation type="submission" date="2019-05" db="EMBL/GenBank/DDBJ databases">
        <title>Mikania micrantha, genome provides insights into the molecular mechanism of rapid growth.</title>
        <authorList>
            <person name="Liu B."/>
        </authorList>
    </citation>
    <scope>NUCLEOTIDE SEQUENCE [LARGE SCALE GENOMIC DNA]</scope>
    <source>
        <strain evidence="2">NLD-2019</strain>
        <tissue evidence="2">Leaf</tissue>
    </source>
</reference>
<feature type="region of interest" description="Disordered" evidence="1">
    <location>
        <begin position="41"/>
        <end position="80"/>
    </location>
</feature>
<feature type="compositionally biased region" description="Basic and acidic residues" evidence="1">
    <location>
        <begin position="66"/>
        <end position="80"/>
    </location>
</feature>
<protein>
    <submittedName>
        <fullName evidence="2">Uncharacterized protein</fullName>
    </submittedName>
</protein>
<evidence type="ECO:0000256" key="1">
    <source>
        <dbReference type="SAM" id="MobiDB-lite"/>
    </source>
</evidence>
<feature type="compositionally biased region" description="Acidic residues" evidence="1">
    <location>
        <begin position="56"/>
        <end position="65"/>
    </location>
</feature>
<accession>A0A5N6PWX4</accession>
<evidence type="ECO:0000313" key="2">
    <source>
        <dbReference type="EMBL" id="KAD7476889.1"/>
    </source>
</evidence>
<comment type="caution">
    <text evidence="2">The sequence shown here is derived from an EMBL/GenBank/DDBJ whole genome shotgun (WGS) entry which is preliminary data.</text>
</comment>
<dbReference type="AlphaFoldDB" id="A0A5N6PWX4"/>
<organism evidence="2 3">
    <name type="scientific">Mikania micrantha</name>
    <name type="common">bitter vine</name>
    <dbReference type="NCBI Taxonomy" id="192012"/>
    <lineage>
        <taxon>Eukaryota</taxon>
        <taxon>Viridiplantae</taxon>
        <taxon>Streptophyta</taxon>
        <taxon>Embryophyta</taxon>
        <taxon>Tracheophyta</taxon>
        <taxon>Spermatophyta</taxon>
        <taxon>Magnoliopsida</taxon>
        <taxon>eudicotyledons</taxon>
        <taxon>Gunneridae</taxon>
        <taxon>Pentapetalae</taxon>
        <taxon>asterids</taxon>
        <taxon>campanulids</taxon>
        <taxon>Asterales</taxon>
        <taxon>Asteraceae</taxon>
        <taxon>Asteroideae</taxon>
        <taxon>Heliantheae alliance</taxon>
        <taxon>Eupatorieae</taxon>
        <taxon>Mikania</taxon>
    </lineage>
</organism>